<keyword evidence="1" id="KW-0175">Coiled coil</keyword>
<accession>G6YFQ0</accession>
<dbReference type="RefSeq" id="WP_006204501.1">
    <property type="nucleotide sequence ID" value="NZ_AGSN01000162.1"/>
</dbReference>
<dbReference type="AlphaFoldDB" id="G6YFQ0"/>
<protein>
    <submittedName>
        <fullName evidence="2">Uncharacterized protein</fullName>
    </submittedName>
</protein>
<dbReference type="EMBL" id="AGSN01000162">
    <property type="protein sequence ID" value="EHH09455.1"/>
    <property type="molecule type" value="Genomic_DNA"/>
</dbReference>
<dbReference type="KEGG" id="mamo:A6B35_11165"/>
<evidence type="ECO:0000256" key="1">
    <source>
        <dbReference type="SAM" id="Coils"/>
    </source>
</evidence>
<dbReference type="Proteomes" id="UP000002949">
    <property type="component" value="Unassembled WGS sequence"/>
</dbReference>
<gene>
    <name evidence="2" type="ORF">MEA186_23985</name>
</gene>
<reference evidence="2 3" key="1">
    <citation type="journal article" date="2012" name="J. Bacteriol.">
        <title>Draft Genome Sequence of Plant Growth-Promoting Rhizobium Mesorhizobium amorphae, Isolated from Zinc-Lead Mine Tailings.</title>
        <authorList>
            <person name="Hao X."/>
            <person name="Lin Y."/>
            <person name="Johnstone L."/>
            <person name="Baltrus D.A."/>
            <person name="Miller S.J."/>
            <person name="Wei G."/>
            <person name="Rensing C."/>
        </authorList>
    </citation>
    <scope>NUCLEOTIDE SEQUENCE [LARGE SCALE GENOMIC DNA]</scope>
    <source>
        <strain evidence="2 3">CCNWGS0123</strain>
    </source>
</reference>
<keyword evidence="3" id="KW-1185">Reference proteome</keyword>
<sequence length="81" mass="9208">MRIEDDIARVEQYIRELEQRIEHQQEVIAQAEASGLSTDRARVFLLFLKQTLGMSRDHLARLLTDEVLASRSPDGGTDLGQ</sequence>
<dbReference type="STRING" id="1082933.A6B35_11165"/>
<proteinExistence type="predicted"/>
<name>G6YFQ0_9HYPH</name>
<dbReference type="PATRIC" id="fig|1082933.3.peg.4658"/>
<evidence type="ECO:0000313" key="3">
    <source>
        <dbReference type="Proteomes" id="UP000002949"/>
    </source>
</evidence>
<evidence type="ECO:0000313" key="2">
    <source>
        <dbReference type="EMBL" id="EHH09455.1"/>
    </source>
</evidence>
<feature type="coiled-coil region" evidence="1">
    <location>
        <begin position="7"/>
        <end position="34"/>
    </location>
</feature>
<organism evidence="2 3">
    <name type="scientific">Mesorhizobium amorphae CCNWGS0123</name>
    <dbReference type="NCBI Taxonomy" id="1082933"/>
    <lineage>
        <taxon>Bacteria</taxon>
        <taxon>Pseudomonadati</taxon>
        <taxon>Pseudomonadota</taxon>
        <taxon>Alphaproteobacteria</taxon>
        <taxon>Hyphomicrobiales</taxon>
        <taxon>Phyllobacteriaceae</taxon>
        <taxon>Mesorhizobium</taxon>
    </lineage>
</organism>
<dbReference type="OrthoDB" id="8094899at2"/>